<proteinExistence type="inferred from homology"/>
<keyword evidence="2 6" id="KW-0645">Protease</keyword>
<feature type="domain" description="Peptidase S8/S53" evidence="9">
    <location>
        <begin position="213"/>
        <end position="476"/>
    </location>
</feature>
<evidence type="ECO:0000259" key="9">
    <source>
        <dbReference type="Pfam" id="PF00082"/>
    </source>
</evidence>
<dbReference type="InterPro" id="IPR000209">
    <property type="entry name" value="Peptidase_S8/S53_dom"/>
</dbReference>
<dbReference type="Gene3D" id="3.40.50.200">
    <property type="entry name" value="Peptidase S8/S53 domain"/>
    <property type="match status" value="1"/>
</dbReference>
<evidence type="ECO:0000313" key="11">
    <source>
        <dbReference type="Proteomes" id="UP000482800"/>
    </source>
</evidence>
<dbReference type="GO" id="GO:0006508">
    <property type="term" value="P:proteolysis"/>
    <property type="evidence" value="ECO:0007669"/>
    <property type="project" value="UniProtKB-KW"/>
</dbReference>
<comment type="similarity">
    <text evidence="1 6 7">Belongs to the peptidase S8 family.</text>
</comment>
<feature type="active site" description="Charge relay system" evidence="5 6">
    <location>
        <position position="220"/>
    </location>
</feature>
<protein>
    <recommendedName>
        <fullName evidence="9">Peptidase S8/S53 domain-containing protein</fullName>
    </recommendedName>
</protein>
<dbReference type="PROSITE" id="PS51892">
    <property type="entry name" value="SUBTILASE"/>
    <property type="match status" value="1"/>
</dbReference>
<evidence type="ECO:0000256" key="4">
    <source>
        <dbReference type="ARBA" id="ARBA00022825"/>
    </source>
</evidence>
<dbReference type="EMBL" id="BLPF01000001">
    <property type="protein sequence ID" value="GFJ79132.1"/>
    <property type="molecule type" value="Genomic_DNA"/>
</dbReference>
<reference evidence="10 11" key="1">
    <citation type="submission" date="2020-03" db="EMBL/GenBank/DDBJ databases">
        <title>Whole genome shotgun sequence of Phytohabitans houttuyneae NBRC 108639.</title>
        <authorList>
            <person name="Komaki H."/>
            <person name="Tamura T."/>
        </authorList>
    </citation>
    <scope>NUCLEOTIDE SEQUENCE [LARGE SCALE GENOMIC DNA]</scope>
    <source>
        <strain evidence="10 11">NBRC 108639</strain>
    </source>
</reference>
<keyword evidence="11" id="KW-1185">Reference proteome</keyword>
<organism evidence="10 11">
    <name type="scientific">Phytohabitans houttuyneae</name>
    <dbReference type="NCBI Taxonomy" id="1076126"/>
    <lineage>
        <taxon>Bacteria</taxon>
        <taxon>Bacillati</taxon>
        <taxon>Actinomycetota</taxon>
        <taxon>Actinomycetes</taxon>
        <taxon>Micromonosporales</taxon>
        <taxon>Micromonosporaceae</taxon>
    </lineage>
</organism>
<evidence type="ECO:0000256" key="7">
    <source>
        <dbReference type="RuleBase" id="RU003355"/>
    </source>
</evidence>
<keyword evidence="3 6" id="KW-0378">Hydrolase</keyword>
<dbReference type="PRINTS" id="PR00723">
    <property type="entry name" value="SUBTILISIN"/>
</dbReference>
<evidence type="ECO:0000256" key="3">
    <source>
        <dbReference type="ARBA" id="ARBA00022801"/>
    </source>
</evidence>
<reference evidence="10 11" key="2">
    <citation type="submission" date="2020-03" db="EMBL/GenBank/DDBJ databases">
        <authorList>
            <person name="Ichikawa N."/>
            <person name="Kimura A."/>
            <person name="Kitahashi Y."/>
            <person name="Uohara A."/>
        </authorList>
    </citation>
    <scope>NUCLEOTIDE SEQUENCE [LARGE SCALE GENOMIC DNA]</scope>
    <source>
        <strain evidence="10 11">NBRC 108639</strain>
    </source>
</reference>
<feature type="chain" id="PRO_5028828535" description="Peptidase S8/S53 domain-containing protein" evidence="8">
    <location>
        <begin position="29"/>
        <end position="1082"/>
    </location>
</feature>
<sequence length="1082" mass="112810">MFGYKSRIASATVILLLFALIHPTSAAAASTVDPGPLPPGQTYTVTLLSGDVVTVHTRATGCPVVSVRPATPDGVLQRSCGADGHVRVIPGRVASLIGKVLDEDLFDVTTLIMEGYDDARTKELPLIVRPGTPAAASRAPLAAGLRAKRDLPSVAAVAGRQAKDGGAAFVRALPADGAKVWLDRRVRATAILDRNITQVAAPRAWTSGYTGVGAKIAILDTGVDPTHPDLAGRVTEKVDFTVEGGDAIDRHGHGTHVAAVAAGSGAGARGERSGIAPGADLLAGKVLDDQGNGMDSQVIAGMEWAASRADVVNMSLGGWEPSDGTDPMSMAVDTLTRKHGTLFVVAAGNDGYADRLITAPAAAASALTVGAVDARDRLADFSSRGPVINTNAAKPEIVAPGVDIVAARAAGTAMGRVVDERYTAASGTSMAAPHVAGAAALLVQRHPGWDATRLKAALVGAADRLPGADPYEVGAGRLDATAVLDSVVGGQGVVNLGPVTSSTTLTWTNTGDSMVAMPLGVRVVDRHGATFPAATVTPRLLAMRPGATGTATLRVDRSGLAPGFYAATVSGTLVTFQVEPPSHELTLTMTTLPNAPDLSDIAAFGNIVNLDDPAAYAVSFYLSPEGTIRVRVPAGRFSVVGSVWEFAERQRVALTGDPDVTIAADTTVVLDAASARPVSMAVEGVKTEASAVGILYEQRGRRGGSWDDFAYAWGEDARLGSVFAVPMEQPEVGEFHAYTAAGLHASGARLYDLIHAHPSGLTDLSPVMSTASLIRIDQRFHRLDAPDEVTGHKRYGLAPSGLFVLENFTTDVTGNRVDYVSPGYAWIDEAFYAGGVVTQEPARTYAPGSRHQKTWVRQPLRTDFYDAAEPSPSGCVPTPPSRTRGNLHIQLVELTDQHQRFACFDWEAAARRLALYRDGALLGEHQASAGDFAVPAAAGAYRLTYDLDVSGVLPVSTRVNTAWTFRSAAPRGTGSAPLPLLSVDYALPLTFANHPAGGAAEFAVLQAVGVPRQKVTSFRLWTSLDDGVTWRPVSVRSVGSDRYRAVLPAGSAVSGSAVSLKVSVSANGGSAFEQTIIRAYRS</sequence>
<name>A0A6V8K1X6_9ACTN</name>
<dbReference type="PROSITE" id="PS00138">
    <property type="entry name" value="SUBTILASE_SER"/>
    <property type="match status" value="1"/>
</dbReference>
<evidence type="ECO:0000256" key="2">
    <source>
        <dbReference type="ARBA" id="ARBA00022670"/>
    </source>
</evidence>
<evidence type="ECO:0000256" key="8">
    <source>
        <dbReference type="SAM" id="SignalP"/>
    </source>
</evidence>
<keyword evidence="8" id="KW-0732">Signal</keyword>
<dbReference type="SUPFAM" id="SSF52743">
    <property type="entry name" value="Subtilisin-like"/>
    <property type="match status" value="1"/>
</dbReference>
<dbReference type="PANTHER" id="PTHR43806:SF65">
    <property type="entry name" value="SERINE PROTEASE APRX"/>
    <property type="match status" value="1"/>
</dbReference>
<evidence type="ECO:0000256" key="5">
    <source>
        <dbReference type="PIRSR" id="PIRSR615500-1"/>
    </source>
</evidence>
<accession>A0A6V8K1X6</accession>
<dbReference type="InterPro" id="IPR023827">
    <property type="entry name" value="Peptidase_S8_Asp-AS"/>
</dbReference>
<feature type="signal peptide" evidence="8">
    <location>
        <begin position="1"/>
        <end position="28"/>
    </location>
</feature>
<feature type="active site" description="Charge relay system" evidence="5 6">
    <location>
        <position position="429"/>
    </location>
</feature>
<gene>
    <name evidence="10" type="ORF">Phou_033120</name>
</gene>
<dbReference type="PROSITE" id="PS00136">
    <property type="entry name" value="SUBTILASE_ASP"/>
    <property type="match status" value="1"/>
</dbReference>
<comment type="caution">
    <text evidence="10">The sequence shown here is derived from an EMBL/GenBank/DDBJ whole genome shotgun (WGS) entry which is preliminary data.</text>
</comment>
<dbReference type="InterPro" id="IPR015500">
    <property type="entry name" value="Peptidase_S8_subtilisin-rel"/>
</dbReference>
<dbReference type="InterPro" id="IPR050131">
    <property type="entry name" value="Peptidase_S8_subtilisin-like"/>
</dbReference>
<evidence type="ECO:0000256" key="6">
    <source>
        <dbReference type="PROSITE-ProRule" id="PRU01240"/>
    </source>
</evidence>
<dbReference type="Pfam" id="PF00082">
    <property type="entry name" value="Peptidase_S8"/>
    <property type="match status" value="1"/>
</dbReference>
<dbReference type="GO" id="GO:0004252">
    <property type="term" value="F:serine-type endopeptidase activity"/>
    <property type="evidence" value="ECO:0007669"/>
    <property type="project" value="UniProtKB-UniRule"/>
</dbReference>
<dbReference type="PANTHER" id="PTHR43806">
    <property type="entry name" value="PEPTIDASE S8"/>
    <property type="match status" value="1"/>
</dbReference>
<evidence type="ECO:0000256" key="1">
    <source>
        <dbReference type="ARBA" id="ARBA00011073"/>
    </source>
</evidence>
<dbReference type="InterPro" id="IPR023828">
    <property type="entry name" value="Peptidase_S8_Ser-AS"/>
</dbReference>
<dbReference type="Proteomes" id="UP000482800">
    <property type="component" value="Unassembled WGS sequence"/>
</dbReference>
<dbReference type="AlphaFoldDB" id="A0A6V8K1X6"/>
<keyword evidence="4 6" id="KW-0720">Serine protease</keyword>
<evidence type="ECO:0000313" key="10">
    <source>
        <dbReference type="EMBL" id="GFJ79132.1"/>
    </source>
</evidence>
<feature type="active site" description="Charge relay system" evidence="5 6">
    <location>
        <position position="253"/>
    </location>
</feature>
<dbReference type="InterPro" id="IPR036852">
    <property type="entry name" value="Peptidase_S8/S53_dom_sf"/>
</dbReference>